<evidence type="ECO:0000313" key="2">
    <source>
        <dbReference type="Proteomes" id="UP001732700"/>
    </source>
</evidence>
<evidence type="ECO:0000313" key="1">
    <source>
        <dbReference type="EnsemblPlants" id="AVESA.00010b.r2.1DG0151790.1.CDS.1"/>
    </source>
</evidence>
<protein>
    <submittedName>
        <fullName evidence="1">Uncharacterized protein</fullName>
    </submittedName>
</protein>
<reference evidence="1" key="1">
    <citation type="submission" date="2021-05" db="EMBL/GenBank/DDBJ databases">
        <authorList>
            <person name="Scholz U."/>
            <person name="Mascher M."/>
            <person name="Fiebig A."/>
        </authorList>
    </citation>
    <scope>NUCLEOTIDE SEQUENCE [LARGE SCALE GENOMIC DNA]</scope>
</reference>
<name>A0ACD5TYV8_AVESA</name>
<keyword evidence="2" id="KW-1185">Reference proteome</keyword>
<proteinExistence type="predicted"/>
<sequence>MRCRFFMWLVAHKRCLTANNLARRGWPHNTSCPLCIVASEDCTHLFMHCHFTKHVWERVRTWSRANFPIPDDTFGSTNKWWLMARKRAPKSMRRDFDTVVILVHWTIWKERNSRIFQQECSKADRVFELIIEDIHSWKAAGCIIVF</sequence>
<accession>A0ACD5TYV8</accession>
<dbReference type="Proteomes" id="UP001732700">
    <property type="component" value="Chromosome 1D"/>
</dbReference>
<reference evidence="1" key="2">
    <citation type="submission" date="2025-09" db="UniProtKB">
        <authorList>
            <consortium name="EnsemblPlants"/>
        </authorList>
    </citation>
    <scope>IDENTIFICATION</scope>
</reference>
<organism evidence="1 2">
    <name type="scientific">Avena sativa</name>
    <name type="common">Oat</name>
    <dbReference type="NCBI Taxonomy" id="4498"/>
    <lineage>
        <taxon>Eukaryota</taxon>
        <taxon>Viridiplantae</taxon>
        <taxon>Streptophyta</taxon>
        <taxon>Embryophyta</taxon>
        <taxon>Tracheophyta</taxon>
        <taxon>Spermatophyta</taxon>
        <taxon>Magnoliopsida</taxon>
        <taxon>Liliopsida</taxon>
        <taxon>Poales</taxon>
        <taxon>Poaceae</taxon>
        <taxon>BOP clade</taxon>
        <taxon>Pooideae</taxon>
        <taxon>Poodae</taxon>
        <taxon>Poeae</taxon>
        <taxon>Poeae Chloroplast Group 1 (Aveneae type)</taxon>
        <taxon>Aveninae</taxon>
        <taxon>Avena</taxon>
    </lineage>
</organism>
<dbReference type="EnsemblPlants" id="AVESA.00010b.r2.1DG0151790.1">
    <property type="protein sequence ID" value="AVESA.00010b.r2.1DG0151790.1.CDS.1"/>
    <property type="gene ID" value="AVESA.00010b.r2.1DG0151790"/>
</dbReference>